<dbReference type="Pfam" id="PF17657">
    <property type="entry name" value="DNA_pol3_finger"/>
    <property type="match status" value="1"/>
</dbReference>
<dbReference type="Proteomes" id="UP000284731">
    <property type="component" value="Unassembled WGS sequence"/>
</dbReference>
<dbReference type="SMART" id="SM00481">
    <property type="entry name" value="POLIIIAc"/>
    <property type="match status" value="1"/>
</dbReference>
<proteinExistence type="predicted"/>
<dbReference type="CDD" id="cd04485">
    <property type="entry name" value="DnaE_OBF"/>
    <property type="match status" value="1"/>
</dbReference>
<dbReference type="Gene3D" id="1.10.150.870">
    <property type="match status" value="1"/>
</dbReference>
<dbReference type="InterPro" id="IPR040982">
    <property type="entry name" value="DNA_pol3_finger"/>
</dbReference>
<feature type="domain" description="Polymerase/histidinol phosphatase N-terminal" evidence="7">
    <location>
        <begin position="3"/>
        <end position="70"/>
    </location>
</feature>
<dbReference type="Pfam" id="PF07733">
    <property type="entry name" value="DNA_pol3_alpha"/>
    <property type="match status" value="1"/>
</dbReference>
<keyword evidence="2" id="KW-0808">Transferase</keyword>
<dbReference type="GO" id="GO:0008408">
    <property type="term" value="F:3'-5' exonuclease activity"/>
    <property type="evidence" value="ECO:0007669"/>
    <property type="project" value="InterPro"/>
</dbReference>
<evidence type="ECO:0000256" key="4">
    <source>
        <dbReference type="ARBA" id="ARBA00022705"/>
    </source>
</evidence>
<evidence type="ECO:0000256" key="6">
    <source>
        <dbReference type="ARBA" id="ARBA00049244"/>
    </source>
</evidence>
<evidence type="ECO:0000313" key="9">
    <source>
        <dbReference type="Proteomes" id="UP000284731"/>
    </source>
</evidence>
<accession>A0A412PEV2</accession>
<dbReference type="InterPro" id="IPR029460">
    <property type="entry name" value="DNAPol_HHH"/>
</dbReference>
<dbReference type="SUPFAM" id="SSF89550">
    <property type="entry name" value="PHP domain-like"/>
    <property type="match status" value="1"/>
</dbReference>
<dbReference type="InterPro" id="IPR011708">
    <property type="entry name" value="DNA_pol3_alpha_NTPase_dom"/>
</dbReference>
<name>A0A412PEV2_9FIRM</name>
<dbReference type="InterPro" id="IPR041931">
    <property type="entry name" value="DNA_pol3_alpha_thumb_dom"/>
</dbReference>
<dbReference type="Gene3D" id="3.20.20.140">
    <property type="entry name" value="Metal-dependent hydrolases"/>
    <property type="match status" value="1"/>
</dbReference>
<sequence length="1021" mass="115928">MTTHLFVRSCYTLLDSTIRIPELVSTAKKYGYQSVALTDHHVMHGVARFLHECKKEGIHPIIGLEVDVFYHEQKVPFLLLAKNNKGYTNLMKLSSMLCDGREYATYEELIQYCEHNFLVVYGEGGYFDAELISEDRTGITQKLALMKSEFPPFDIAISYEETSLWRSKNAVLKALAKAQGIQTVALNKIYYLGQKDYETLKVLSAIKQGTTLRDKNVTPITGRYFLSIPEMEQIYDADDLRRTDEIASECHCDGNLEKTGIPEYPLKDGITAEQYLPQLCLAGLKKRLNGDLKPAYVERLKHELQVIHQMGFEDYFLIVYDFIRYGRQKGIYIGPGRGSAAGSLVAYCLGITMVDPLQYNLLFERFLNAERVSMPDIDTDIPDIHRQEIIDYVYQKYGEQHIANIITFDTLAARAVLRDVGKAMDISKREIDMIVGLIPQTPKITLKKAYEQKEKLRVLLNASPQLMTYFNMAKRIEGLPKNKSIHAAGIVMSGKPIEEIIPTIQMAEGMKTTQFVGNYLEERGLIKMDFLGLKNLTTIDEIVQMIHKKNLDFHILSIPLHDAKTYRLFAQADTIGVFQFESDGMRNLLRKMKPNCFEDIIAALALFRPGPKDQINVYLEGRKNPSSVVYPSKELEPILKETYGVTIYQEQVMLMAQIVAKFSLVKADILRKAISKKNEEELAGLRQEYVRGCKENGYSDETASYLFDLAEKFAGYGFNKSHAVAYGLVAYQLAYLKANYPLEFYTSILNSVIGDSTKSAIYITECRRKHISIEAPDVNRSTDIYYHNGKSIILPLSIIKDVGTLAARTILDERDKKGSFGDYFDFVARAVLRKINRTQLERLISAGALDGFDLGRTTMMNTLDDAVKYAKLVQVPFGTQLSIDPQLVSKPVVVRMKDSQEELSENEKAALGFNLGEQPIVHLRQKLGITYPPLAELNSNRGLYRGFAYIQSVRQIRTRKGDLMCFLKLTDETGESDMAVMPNLYSQYGQHLVKGVYIQFYAKIQDEASFLANQIEIVRQK</sequence>
<evidence type="ECO:0000256" key="1">
    <source>
        <dbReference type="ARBA" id="ARBA00012417"/>
    </source>
</evidence>
<dbReference type="GO" id="GO:0003887">
    <property type="term" value="F:DNA-directed DNA polymerase activity"/>
    <property type="evidence" value="ECO:0007669"/>
    <property type="project" value="UniProtKB-KW"/>
</dbReference>
<evidence type="ECO:0000256" key="5">
    <source>
        <dbReference type="ARBA" id="ARBA00022932"/>
    </source>
</evidence>
<dbReference type="InterPro" id="IPR016195">
    <property type="entry name" value="Pol/histidinol_Pase-like"/>
</dbReference>
<protein>
    <recommendedName>
        <fullName evidence="1">DNA-directed DNA polymerase</fullName>
        <ecNumber evidence="1">2.7.7.7</ecNumber>
    </recommendedName>
</protein>
<organism evidence="8 9">
    <name type="scientific">Solobacterium moorei</name>
    <dbReference type="NCBI Taxonomy" id="102148"/>
    <lineage>
        <taxon>Bacteria</taxon>
        <taxon>Bacillati</taxon>
        <taxon>Bacillota</taxon>
        <taxon>Erysipelotrichia</taxon>
        <taxon>Erysipelotrichales</taxon>
        <taxon>Erysipelotrichaceae</taxon>
        <taxon>Solobacterium</taxon>
    </lineage>
</organism>
<dbReference type="CDD" id="cd07431">
    <property type="entry name" value="PHP_PolIIIA"/>
    <property type="match status" value="1"/>
</dbReference>
<dbReference type="EMBL" id="QRWX01000002">
    <property type="protein sequence ID" value="RGT56186.1"/>
    <property type="molecule type" value="Genomic_DNA"/>
</dbReference>
<keyword evidence="3" id="KW-0548">Nucleotidyltransferase</keyword>
<comment type="catalytic activity">
    <reaction evidence="6">
        <text>DNA(n) + a 2'-deoxyribonucleoside 5'-triphosphate = DNA(n+1) + diphosphate</text>
        <dbReference type="Rhea" id="RHEA:22508"/>
        <dbReference type="Rhea" id="RHEA-COMP:17339"/>
        <dbReference type="Rhea" id="RHEA-COMP:17340"/>
        <dbReference type="ChEBI" id="CHEBI:33019"/>
        <dbReference type="ChEBI" id="CHEBI:61560"/>
        <dbReference type="ChEBI" id="CHEBI:173112"/>
        <dbReference type="EC" id="2.7.7.7"/>
    </reaction>
</comment>
<evidence type="ECO:0000259" key="7">
    <source>
        <dbReference type="SMART" id="SM00481"/>
    </source>
</evidence>
<gene>
    <name evidence="8" type="ORF">DWX20_05095</name>
</gene>
<dbReference type="GO" id="GO:0006260">
    <property type="term" value="P:DNA replication"/>
    <property type="evidence" value="ECO:0007669"/>
    <property type="project" value="UniProtKB-KW"/>
</dbReference>
<evidence type="ECO:0000313" key="8">
    <source>
        <dbReference type="EMBL" id="RGT56186.1"/>
    </source>
</evidence>
<reference evidence="8 9" key="1">
    <citation type="submission" date="2018-08" db="EMBL/GenBank/DDBJ databases">
        <title>A genome reference for cultivated species of the human gut microbiota.</title>
        <authorList>
            <person name="Zou Y."/>
            <person name="Xue W."/>
            <person name="Luo G."/>
        </authorList>
    </citation>
    <scope>NUCLEOTIDE SEQUENCE [LARGE SCALE GENOMIC DNA]</scope>
    <source>
        <strain evidence="8 9">AF18-46</strain>
    </source>
</reference>
<evidence type="ECO:0000256" key="2">
    <source>
        <dbReference type="ARBA" id="ARBA00022679"/>
    </source>
</evidence>
<dbReference type="PANTHER" id="PTHR32294">
    <property type="entry name" value="DNA POLYMERASE III SUBUNIT ALPHA"/>
    <property type="match status" value="1"/>
</dbReference>
<dbReference type="EC" id="2.7.7.7" evidence="1"/>
<dbReference type="Pfam" id="PF14579">
    <property type="entry name" value="HHH_6"/>
    <property type="match status" value="1"/>
</dbReference>
<evidence type="ECO:0000256" key="3">
    <source>
        <dbReference type="ARBA" id="ARBA00022695"/>
    </source>
</evidence>
<dbReference type="InterPro" id="IPR004805">
    <property type="entry name" value="DnaE2/DnaE/PolC"/>
</dbReference>
<keyword evidence="4" id="KW-0235">DNA replication</keyword>
<dbReference type="Gene3D" id="1.10.10.1600">
    <property type="entry name" value="Bacterial DNA polymerase III alpha subunit, thumb domain"/>
    <property type="match status" value="1"/>
</dbReference>
<dbReference type="NCBIfam" id="TIGR00594">
    <property type="entry name" value="polc"/>
    <property type="match status" value="1"/>
</dbReference>
<dbReference type="AlphaFoldDB" id="A0A412PEV2"/>
<dbReference type="InterPro" id="IPR003141">
    <property type="entry name" value="Pol/His_phosphatase_N"/>
</dbReference>
<dbReference type="InterPro" id="IPR004013">
    <property type="entry name" value="PHP_dom"/>
</dbReference>
<dbReference type="Pfam" id="PF02811">
    <property type="entry name" value="PHP"/>
    <property type="match status" value="1"/>
</dbReference>
<comment type="caution">
    <text evidence="8">The sequence shown here is derived from an EMBL/GenBank/DDBJ whole genome shotgun (WGS) entry which is preliminary data.</text>
</comment>
<dbReference type="RefSeq" id="WP_118764729.1">
    <property type="nucleotide sequence ID" value="NZ_CABJCF010000002.1"/>
</dbReference>
<keyword evidence="5" id="KW-0239">DNA-directed DNA polymerase</keyword>
<dbReference type="PANTHER" id="PTHR32294:SF0">
    <property type="entry name" value="DNA POLYMERASE III SUBUNIT ALPHA"/>
    <property type="match status" value="1"/>
</dbReference>